<comment type="caution">
    <text evidence="3">The sequence shown here is derived from an EMBL/GenBank/DDBJ whole genome shotgun (WGS) entry which is preliminary data.</text>
</comment>
<proteinExistence type="predicted"/>
<evidence type="ECO:0000259" key="2">
    <source>
        <dbReference type="Pfam" id="PF04366"/>
    </source>
</evidence>
<dbReference type="VEuPathDB" id="FungiDB:TAPDE_004325"/>
<name>R4XHG7_TAPDE</name>
<feature type="region of interest" description="Disordered" evidence="1">
    <location>
        <begin position="282"/>
        <end position="312"/>
    </location>
</feature>
<keyword evidence="4" id="KW-1185">Reference proteome</keyword>
<reference evidence="3 4" key="1">
    <citation type="journal article" date="2013" name="MBio">
        <title>Genome sequencing of the plant pathogen Taphrina deformans, the causal agent of peach leaf curl.</title>
        <authorList>
            <person name="Cisse O.H."/>
            <person name="Almeida J.M.G.C.F."/>
            <person name="Fonseca A."/>
            <person name="Kumar A.A."/>
            <person name="Salojaervi J."/>
            <person name="Overmyer K."/>
            <person name="Hauser P.M."/>
            <person name="Pagni M."/>
        </authorList>
    </citation>
    <scope>NUCLEOTIDE SEQUENCE [LARGE SCALE GENOMIC DNA]</scope>
    <source>
        <strain evidence="4">PYCC 5710 / ATCC 11124 / CBS 356.35 / IMI 108563 / JCM 9778 / NBRC 8474</strain>
    </source>
</reference>
<dbReference type="PANTHER" id="PTHR15629:SF8">
    <property type="entry name" value="DUF500 DOMAIN PROTEIN (AFU_ORTHOLOGUE AFUA_5G07310)"/>
    <property type="match status" value="1"/>
</dbReference>
<dbReference type="Proteomes" id="UP000013776">
    <property type="component" value="Unassembled WGS sequence"/>
</dbReference>
<sequence length="462" mass="49534">MFQRAGNSKVFSSGKGFFDKAWSAADKYIGEPMNRVAGKMGIEGVWPTTMDKECDKAARILRVFTLDGGVDTSESPEKLNVEDVDAKKKRQKVIKRIPAKALREAQGLAIFTVFRSGLGFSAASGSGVVIARKPDGSWGSPSGLLVHTLGFGFMLGIDVYDVVLILRTKAAVQSFARPKVNLGGELALVAGPLGGAVMADAGYQQVPCWSYVKSKGFYAGVQMDGSIIIERQDENARFYGAKYSAKDILDGNVHKPLDVEGLIQTIEAASDRDTKMDQIPDGLAPSEATGGKIDQKERPDVAQPAEGFGAPPKYEDLEEIKVRCSDCGNSMSMEELGLHDCSITQIRPADTSEKRRSVPPPPPGKVAGETPKVDDTNVPAATAATAKLYEDAALPSSEEHNKHVTTSDVRGLAHHNDLPAKLEEVRLDDAEDVNDGIEMVIADDDHATAAALPRTNHADAQQ</sequence>
<dbReference type="PANTHER" id="PTHR15629">
    <property type="entry name" value="SH3YL1 PROTEIN"/>
    <property type="match status" value="1"/>
</dbReference>
<feature type="domain" description="Ysc84 actin-binding" evidence="2">
    <location>
        <begin position="147"/>
        <end position="269"/>
    </location>
</feature>
<dbReference type="AlphaFoldDB" id="R4XHG7"/>
<organism evidence="3 4">
    <name type="scientific">Taphrina deformans (strain PYCC 5710 / ATCC 11124 / CBS 356.35 / IMI 108563 / JCM 9778 / NBRC 8474)</name>
    <name type="common">Peach leaf curl fungus</name>
    <name type="synonym">Lalaria deformans</name>
    <dbReference type="NCBI Taxonomy" id="1097556"/>
    <lineage>
        <taxon>Eukaryota</taxon>
        <taxon>Fungi</taxon>
        <taxon>Dikarya</taxon>
        <taxon>Ascomycota</taxon>
        <taxon>Taphrinomycotina</taxon>
        <taxon>Taphrinomycetes</taxon>
        <taxon>Taphrinales</taxon>
        <taxon>Taphrinaceae</taxon>
        <taxon>Taphrina</taxon>
    </lineage>
</organism>
<gene>
    <name evidence="3" type="ORF">TAPDE_004325</name>
</gene>
<dbReference type="EMBL" id="CAHR02000192">
    <property type="protein sequence ID" value="CCG83973.1"/>
    <property type="molecule type" value="Genomic_DNA"/>
</dbReference>
<dbReference type="Pfam" id="PF04366">
    <property type="entry name" value="Ysc84"/>
    <property type="match status" value="1"/>
</dbReference>
<dbReference type="STRING" id="1097556.R4XHG7"/>
<dbReference type="OrthoDB" id="443981at2759"/>
<dbReference type="InterPro" id="IPR007461">
    <property type="entry name" value="Ysc84_actin-binding"/>
</dbReference>
<feature type="region of interest" description="Disordered" evidence="1">
    <location>
        <begin position="393"/>
        <end position="412"/>
    </location>
</feature>
<dbReference type="InterPro" id="IPR051702">
    <property type="entry name" value="SH3_domain_YSC84-like"/>
</dbReference>
<dbReference type="eggNOG" id="KOG1843">
    <property type="taxonomic scope" value="Eukaryota"/>
</dbReference>
<feature type="region of interest" description="Disordered" evidence="1">
    <location>
        <begin position="347"/>
        <end position="376"/>
    </location>
</feature>
<accession>R4XHG7</accession>
<protein>
    <recommendedName>
        <fullName evidence="2">Ysc84 actin-binding domain-containing protein</fullName>
    </recommendedName>
</protein>
<dbReference type="GO" id="GO:0035091">
    <property type="term" value="F:phosphatidylinositol binding"/>
    <property type="evidence" value="ECO:0007669"/>
    <property type="project" value="TreeGrafter"/>
</dbReference>
<dbReference type="CDD" id="cd11524">
    <property type="entry name" value="SYLF"/>
    <property type="match status" value="1"/>
</dbReference>
<evidence type="ECO:0000313" key="4">
    <source>
        <dbReference type="Proteomes" id="UP000013776"/>
    </source>
</evidence>
<evidence type="ECO:0000256" key="1">
    <source>
        <dbReference type="SAM" id="MobiDB-lite"/>
    </source>
</evidence>
<evidence type="ECO:0000313" key="3">
    <source>
        <dbReference type="EMBL" id="CCG83973.1"/>
    </source>
</evidence>